<evidence type="ECO:0000313" key="3">
    <source>
        <dbReference type="Proteomes" id="UP000588186"/>
    </source>
</evidence>
<comment type="caution">
    <text evidence="2">The sequence shown here is derived from an EMBL/GenBank/DDBJ whole genome shotgun (WGS) entry which is preliminary data.</text>
</comment>
<gene>
    <name evidence="2" type="primary">ssaA2_1</name>
    <name evidence="2" type="ORF">JEOPIN946_00097</name>
</gene>
<dbReference type="Proteomes" id="UP000588186">
    <property type="component" value="Unassembled WGS sequence"/>
</dbReference>
<evidence type="ECO:0000259" key="1">
    <source>
        <dbReference type="PROSITE" id="PS50911"/>
    </source>
</evidence>
<dbReference type="AlphaFoldDB" id="A0A6V7R2H6"/>
<dbReference type="Gene3D" id="3.90.1720.10">
    <property type="entry name" value="endopeptidase domain like (from Nostoc punctiforme)"/>
    <property type="match status" value="1"/>
</dbReference>
<dbReference type="InterPro" id="IPR038765">
    <property type="entry name" value="Papain-like_cys_pep_sf"/>
</dbReference>
<dbReference type="PROSITE" id="PS50911">
    <property type="entry name" value="CHAP"/>
    <property type="match status" value="1"/>
</dbReference>
<reference evidence="2 3" key="1">
    <citation type="submission" date="2020-07" db="EMBL/GenBank/DDBJ databases">
        <authorList>
            <person name="Criscuolo A."/>
        </authorList>
    </citation>
    <scope>NUCLEOTIDE SEQUENCE [LARGE SCALE GENOMIC DNA]</scope>
    <source>
        <strain evidence="2">CIP107946</strain>
    </source>
</reference>
<dbReference type="InterPro" id="IPR007921">
    <property type="entry name" value="CHAP_dom"/>
</dbReference>
<accession>A0A6V7R2H6</accession>
<sequence>MSSYGQNFYYYGDCAWYAFERRKELGKSVGNMWGNAHNWADNARSNGYNVNNTPSVGAIVHSYAGTNGAYGMGHVAVVESINPDGSITVSEMGWPTAGFKTIRTISASKVASHNFIH</sequence>
<name>A0A6V7R2H6_9BACL</name>
<dbReference type="EMBL" id="CAJEWB010000003">
    <property type="protein sequence ID" value="CAD2071546.1"/>
    <property type="molecule type" value="Genomic_DNA"/>
</dbReference>
<keyword evidence="3" id="KW-1185">Reference proteome</keyword>
<feature type="domain" description="Peptidase C51" evidence="1">
    <location>
        <begin position="1"/>
        <end position="117"/>
    </location>
</feature>
<evidence type="ECO:0000313" key="2">
    <source>
        <dbReference type="EMBL" id="CAD2071546.1"/>
    </source>
</evidence>
<dbReference type="RefSeq" id="WP_415727564.1">
    <property type="nucleotide sequence ID" value="NZ_CBCSFO010000006.1"/>
</dbReference>
<protein>
    <submittedName>
        <fullName evidence="2">Staphylococcal secretory antigen ssaA2</fullName>
    </submittedName>
</protein>
<dbReference type="SUPFAM" id="SSF54001">
    <property type="entry name" value="Cysteine proteinases"/>
    <property type="match status" value="1"/>
</dbReference>
<organism evidence="2 3">
    <name type="scientific">Phocicoccus pinnipedialis</name>
    <dbReference type="NCBI Taxonomy" id="110845"/>
    <lineage>
        <taxon>Bacteria</taxon>
        <taxon>Bacillati</taxon>
        <taxon>Bacillota</taxon>
        <taxon>Bacilli</taxon>
        <taxon>Bacillales</taxon>
        <taxon>Salinicoccaceae</taxon>
        <taxon>Phocicoccus</taxon>
    </lineage>
</organism>
<proteinExistence type="predicted"/>
<dbReference type="Pfam" id="PF05257">
    <property type="entry name" value="CHAP"/>
    <property type="match status" value="1"/>
</dbReference>